<evidence type="ECO:0000313" key="1">
    <source>
        <dbReference type="EMBL" id="OPJ69499.1"/>
    </source>
</evidence>
<keyword evidence="2" id="KW-1185">Reference proteome</keyword>
<name>A0A1V4JBM3_PATFA</name>
<comment type="caution">
    <text evidence="1">The sequence shown here is derived from an EMBL/GenBank/DDBJ whole genome shotgun (WGS) entry which is preliminary data.</text>
</comment>
<reference evidence="1 2" key="1">
    <citation type="submission" date="2016-02" db="EMBL/GenBank/DDBJ databases">
        <title>Band-tailed pigeon sequencing and assembly.</title>
        <authorList>
            <person name="Soares A.E."/>
            <person name="Novak B.J."/>
            <person name="Rice E.S."/>
            <person name="O'Connell B."/>
            <person name="Chang D."/>
            <person name="Weber S."/>
            <person name="Shapiro B."/>
        </authorList>
    </citation>
    <scope>NUCLEOTIDE SEQUENCE [LARGE SCALE GENOMIC DNA]</scope>
    <source>
        <strain evidence="1">BTP2013</strain>
        <tissue evidence="1">Blood</tissue>
    </source>
</reference>
<sequence>MEQNQNSVGRYGRLTLKYLRSECSWISEQICEFMWKKCCGCSQSLLQTDFNVSVLHHPVLSNRSSAVP</sequence>
<evidence type="ECO:0000313" key="2">
    <source>
        <dbReference type="Proteomes" id="UP000190648"/>
    </source>
</evidence>
<dbReference type="EMBL" id="LSYS01008075">
    <property type="protein sequence ID" value="OPJ69499.1"/>
    <property type="molecule type" value="Genomic_DNA"/>
</dbReference>
<protein>
    <submittedName>
        <fullName evidence="1">Uncharacterized protein</fullName>
    </submittedName>
</protein>
<dbReference type="Proteomes" id="UP000190648">
    <property type="component" value="Unassembled WGS sequence"/>
</dbReference>
<accession>A0A1V4JBM3</accession>
<dbReference type="AlphaFoldDB" id="A0A1V4JBM3"/>
<gene>
    <name evidence="1" type="ORF">AV530_012535</name>
</gene>
<organism evidence="1 2">
    <name type="scientific">Patagioenas fasciata monilis</name>
    <dbReference type="NCBI Taxonomy" id="372326"/>
    <lineage>
        <taxon>Eukaryota</taxon>
        <taxon>Metazoa</taxon>
        <taxon>Chordata</taxon>
        <taxon>Craniata</taxon>
        <taxon>Vertebrata</taxon>
        <taxon>Euteleostomi</taxon>
        <taxon>Archelosauria</taxon>
        <taxon>Archosauria</taxon>
        <taxon>Dinosauria</taxon>
        <taxon>Saurischia</taxon>
        <taxon>Theropoda</taxon>
        <taxon>Coelurosauria</taxon>
        <taxon>Aves</taxon>
        <taxon>Neognathae</taxon>
        <taxon>Neoaves</taxon>
        <taxon>Columbimorphae</taxon>
        <taxon>Columbiformes</taxon>
        <taxon>Columbidae</taxon>
        <taxon>Patagioenas</taxon>
    </lineage>
</organism>
<proteinExistence type="predicted"/>